<organism evidence="1 2">
    <name type="scientific">Kineococcus radiotolerans (strain ATCC BAA-149 / DSM 14245 / SRS30216)</name>
    <dbReference type="NCBI Taxonomy" id="266940"/>
    <lineage>
        <taxon>Bacteria</taxon>
        <taxon>Bacillati</taxon>
        <taxon>Actinomycetota</taxon>
        <taxon>Actinomycetes</taxon>
        <taxon>Kineosporiales</taxon>
        <taxon>Kineosporiaceae</taxon>
        <taxon>Kineococcus</taxon>
    </lineage>
</organism>
<name>A6WH61_KINRD</name>
<reference evidence="2" key="1">
    <citation type="journal article" date="2008" name="PLoS ONE">
        <title>Survival in nuclear waste, extreme resistance, and potential applications gleaned from the genome sequence of Kineococcus radiotolerans SRS30216.</title>
        <authorList>
            <person name="Bagwell C.E."/>
            <person name="Bhat S."/>
            <person name="Hawkins G.M."/>
            <person name="Smith B.W."/>
            <person name="Biswas T."/>
            <person name="Hoover T.R."/>
            <person name="Saunders E."/>
            <person name="Han C.S."/>
            <person name="Tsodikov O.V."/>
            <person name="Shimkets L.J."/>
        </authorList>
    </citation>
    <scope>NUCLEOTIDE SEQUENCE [LARGE SCALE GENOMIC DNA]</scope>
    <source>
        <strain evidence="2">ATCC BAA-149 / DSM 14245 / SRS30216</strain>
    </source>
</reference>
<dbReference type="Proteomes" id="UP000001116">
    <property type="component" value="Plasmid pKRAD01"/>
</dbReference>
<dbReference type="AlphaFoldDB" id="A6WH61"/>
<dbReference type="HOGENOM" id="CLU_2287745_0_0_11"/>
<gene>
    <name evidence="1" type="ordered locus">Krad_4692</name>
</gene>
<dbReference type="EMBL" id="CP000751">
    <property type="protein sequence ID" value="ABS06150.1"/>
    <property type="molecule type" value="Genomic_DNA"/>
</dbReference>
<evidence type="ECO:0000313" key="1">
    <source>
        <dbReference type="EMBL" id="ABS06150.1"/>
    </source>
</evidence>
<dbReference type="KEGG" id="kra:Krad_4692"/>
<geneLocation type="plasmid" evidence="1 2">
    <name>pKRAD01</name>
</geneLocation>
<keyword evidence="2" id="KW-1185">Reference proteome</keyword>
<keyword evidence="1" id="KW-0614">Plasmid</keyword>
<evidence type="ECO:0000313" key="2">
    <source>
        <dbReference type="Proteomes" id="UP000001116"/>
    </source>
</evidence>
<accession>A6WH61</accession>
<protein>
    <submittedName>
        <fullName evidence="1">Uncharacterized protein</fullName>
    </submittedName>
</protein>
<sequence>MQPTLRRNGRHMVTVQVRVALDRLDLVNILAAESYDAATDYGERPEAQISRAGAELAVRAGLRTRGTEHWAYALDEADDAEDRRTWADAQVRRLYPEMGTS</sequence>
<proteinExistence type="predicted"/>